<comment type="subcellular location">
    <subcellularLocation>
        <location evidence="1">Nucleus</location>
    </subcellularLocation>
</comment>
<dbReference type="SUPFAM" id="SSF143870">
    <property type="entry name" value="PF0523-like"/>
    <property type="match status" value="1"/>
</dbReference>
<protein>
    <recommendedName>
        <fullName evidence="8">EKC/KEOPS complex subunit CGI121</fullName>
    </recommendedName>
</protein>
<keyword evidence="7" id="KW-1185">Reference proteome</keyword>
<dbReference type="InterPro" id="IPR013926">
    <property type="entry name" value="CGI121/TPRKB"/>
</dbReference>
<reference evidence="6 7" key="1">
    <citation type="journal article" date="2018" name="Sci. Rep.">
        <title>Raphidocelis subcapitata (=Pseudokirchneriella subcapitata) provides an insight into genome evolution and environmental adaptations in the Sphaeropleales.</title>
        <authorList>
            <person name="Suzuki S."/>
            <person name="Yamaguchi H."/>
            <person name="Nakajima N."/>
            <person name="Kawachi M."/>
        </authorList>
    </citation>
    <scope>NUCLEOTIDE SEQUENCE [LARGE SCALE GENOMIC DNA]</scope>
    <source>
        <strain evidence="6 7">NIES-35</strain>
    </source>
</reference>
<dbReference type="GO" id="GO:0005634">
    <property type="term" value="C:nucleus"/>
    <property type="evidence" value="ECO:0007669"/>
    <property type="project" value="UniProtKB-SubCell"/>
</dbReference>
<proteinExistence type="inferred from homology"/>
<organism evidence="6 7">
    <name type="scientific">Raphidocelis subcapitata</name>
    <dbReference type="NCBI Taxonomy" id="307507"/>
    <lineage>
        <taxon>Eukaryota</taxon>
        <taxon>Viridiplantae</taxon>
        <taxon>Chlorophyta</taxon>
        <taxon>core chlorophytes</taxon>
        <taxon>Chlorophyceae</taxon>
        <taxon>CS clade</taxon>
        <taxon>Sphaeropleales</taxon>
        <taxon>Selenastraceae</taxon>
        <taxon>Raphidocelis</taxon>
    </lineage>
</organism>
<dbReference type="PANTHER" id="PTHR15840:SF10">
    <property type="entry name" value="EKC_KEOPS COMPLEX SUBUNIT TPRKB"/>
    <property type="match status" value="1"/>
</dbReference>
<dbReference type="EMBL" id="BDRX01000089">
    <property type="protein sequence ID" value="GBF96921.1"/>
    <property type="molecule type" value="Genomic_DNA"/>
</dbReference>
<evidence type="ECO:0000256" key="3">
    <source>
        <dbReference type="ARBA" id="ARBA00022694"/>
    </source>
</evidence>
<evidence type="ECO:0000256" key="5">
    <source>
        <dbReference type="RuleBase" id="RU004398"/>
    </source>
</evidence>
<keyword evidence="3" id="KW-0819">tRNA processing</keyword>
<dbReference type="GO" id="GO:0000408">
    <property type="term" value="C:EKC/KEOPS complex"/>
    <property type="evidence" value="ECO:0007669"/>
    <property type="project" value="TreeGrafter"/>
</dbReference>
<dbReference type="STRING" id="307507.A0A2V0PAN3"/>
<dbReference type="PANTHER" id="PTHR15840">
    <property type="entry name" value="CGI-121 FAMILY MEMBER"/>
    <property type="match status" value="1"/>
</dbReference>
<evidence type="ECO:0000313" key="7">
    <source>
        <dbReference type="Proteomes" id="UP000247498"/>
    </source>
</evidence>
<dbReference type="Pfam" id="PF08617">
    <property type="entry name" value="CGI-121"/>
    <property type="match status" value="1"/>
</dbReference>
<sequence length="173" mass="18538">MASFELEGHSSSLAVLLFRDVTNCKDLRQLVVSGRVNPEFAFINAAGVLGLLPLQLAAHKALTNNSRGRLVTKTLHAELVYNLSGSKHIGESFKRFGVGDDTRHLLVARFDAAPEDLAYVRGLVRGAEVPLEQLADLADGGAAAKFFKIGDHELAVGSAEEAVACRIAVRDCL</sequence>
<evidence type="ECO:0000256" key="1">
    <source>
        <dbReference type="ARBA" id="ARBA00004123"/>
    </source>
</evidence>
<evidence type="ECO:0008006" key="8">
    <source>
        <dbReference type="Google" id="ProtNLM"/>
    </source>
</evidence>
<evidence type="ECO:0000313" key="6">
    <source>
        <dbReference type="EMBL" id="GBF96921.1"/>
    </source>
</evidence>
<evidence type="ECO:0000256" key="2">
    <source>
        <dbReference type="ARBA" id="ARBA00005546"/>
    </source>
</evidence>
<dbReference type="Gene3D" id="3.30.2380.10">
    <property type="entry name" value="CGI121/TPRKB"/>
    <property type="match status" value="1"/>
</dbReference>
<dbReference type="GO" id="GO:0002949">
    <property type="term" value="P:tRNA threonylcarbamoyladenosine modification"/>
    <property type="evidence" value="ECO:0007669"/>
    <property type="project" value="TreeGrafter"/>
</dbReference>
<dbReference type="InParanoid" id="A0A2V0PAN3"/>
<evidence type="ECO:0000256" key="4">
    <source>
        <dbReference type="ARBA" id="ARBA00023242"/>
    </source>
</evidence>
<dbReference type="AlphaFoldDB" id="A0A2V0PAN3"/>
<keyword evidence="4 5" id="KW-0539">Nucleus</keyword>
<gene>
    <name evidence="6" type="ORF">Rsub_09001</name>
</gene>
<accession>A0A2V0PAN3</accession>
<comment type="similarity">
    <text evidence="2 5">Belongs to the CGI121/TPRKB family.</text>
</comment>
<dbReference type="Proteomes" id="UP000247498">
    <property type="component" value="Unassembled WGS sequence"/>
</dbReference>
<dbReference type="GO" id="GO:0005829">
    <property type="term" value="C:cytosol"/>
    <property type="evidence" value="ECO:0007669"/>
    <property type="project" value="TreeGrafter"/>
</dbReference>
<name>A0A2V0PAN3_9CHLO</name>
<dbReference type="InterPro" id="IPR036504">
    <property type="entry name" value="CGI121/TPRKB_sf"/>
</dbReference>
<comment type="caution">
    <text evidence="6">The sequence shown here is derived from an EMBL/GenBank/DDBJ whole genome shotgun (WGS) entry which is preliminary data.</text>
</comment>
<dbReference type="OrthoDB" id="329139at2759"/>
<dbReference type="FunCoup" id="A0A2V0PAN3">
    <property type="interactions" value="1677"/>
</dbReference>